<reference evidence="2 3" key="1">
    <citation type="submission" date="2019-07" db="EMBL/GenBank/DDBJ databases">
        <title>Whole genome shotgun sequence of Nocardia ninae NBRC 108245.</title>
        <authorList>
            <person name="Hosoyama A."/>
            <person name="Uohara A."/>
            <person name="Ohji S."/>
            <person name="Ichikawa N."/>
        </authorList>
    </citation>
    <scope>NUCLEOTIDE SEQUENCE [LARGE SCALE GENOMIC DNA]</scope>
    <source>
        <strain evidence="2 3">NBRC 108245</strain>
    </source>
</reference>
<keyword evidence="1" id="KW-1133">Transmembrane helix</keyword>
<protein>
    <submittedName>
        <fullName evidence="2">Uncharacterized protein</fullName>
    </submittedName>
</protein>
<gene>
    <name evidence="2" type="ORF">NN4_19950</name>
</gene>
<dbReference type="Proteomes" id="UP000321424">
    <property type="component" value="Unassembled WGS sequence"/>
</dbReference>
<sequence length="69" mass="7323">MGTYLLFGLLMAIGFAVLVAVRVAVDDISGLELALSVAVFFAMIALWPLFYLAGIAFSVRSILTAKNAV</sequence>
<feature type="transmembrane region" description="Helical" evidence="1">
    <location>
        <begin position="34"/>
        <end position="57"/>
    </location>
</feature>
<keyword evidence="1" id="KW-0812">Transmembrane</keyword>
<evidence type="ECO:0000313" key="2">
    <source>
        <dbReference type="EMBL" id="GEM37476.1"/>
    </source>
</evidence>
<dbReference type="RefSeq" id="WP_147129613.1">
    <property type="nucleotide sequence ID" value="NZ_BJXA01000009.1"/>
</dbReference>
<evidence type="ECO:0000256" key="1">
    <source>
        <dbReference type="SAM" id="Phobius"/>
    </source>
</evidence>
<evidence type="ECO:0000313" key="3">
    <source>
        <dbReference type="Proteomes" id="UP000321424"/>
    </source>
</evidence>
<keyword evidence="1" id="KW-0472">Membrane</keyword>
<proteinExistence type="predicted"/>
<organism evidence="2 3">
    <name type="scientific">Nocardia ninae NBRC 108245</name>
    <dbReference type="NCBI Taxonomy" id="1210091"/>
    <lineage>
        <taxon>Bacteria</taxon>
        <taxon>Bacillati</taxon>
        <taxon>Actinomycetota</taxon>
        <taxon>Actinomycetes</taxon>
        <taxon>Mycobacteriales</taxon>
        <taxon>Nocardiaceae</taxon>
        <taxon>Nocardia</taxon>
    </lineage>
</organism>
<comment type="caution">
    <text evidence="2">The sequence shown here is derived from an EMBL/GenBank/DDBJ whole genome shotgun (WGS) entry which is preliminary data.</text>
</comment>
<keyword evidence="3" id="KW-1185">Reference proteome</keyword>
<accession>A0A511MCI1</accession>
<dbReference type="EMBL" id="BJXA01000009">
    <property type="protein sequence ID" value="GEM37476.1"/>
    <property type="molecule type" value="Genomic_DNA"/>
</dbReference>
<dbReference type="AlphaFoldDB" id="A0A511MCI1"/>
<name>A0A511MCI1_9NOCA</name>